<keyword evidence="3" id="KW-1185">Reference proteome</keyword>
<feature type="non-terminal residue" evidence="2">
    <location>
        <position position="245"/>
    </location>
</feature>
<evidence type="ECO:0000313" key="2">
    <source>
        <dbReference type="EMBL" id="CAK0809046.1"/>
    </source>
</evidence>
<gene>
    <name evidence="2" type="ORF">PCOR1329_LOCUS14411</name>
</gene>
<organism evidence="2 3">
    <name type="scientific">Prorocentrum cordatum</name>
    <dbReference type="NCBI Taxonomy" id="2364126"/>
    <lineage>
        <taxon>Eukaryota</taxon>
        <taxon>Sar</taxon>
        <taxon>Alveolata</taxon>
        <taxon>Dinophyceae</taxon>
        <taxon>Prorocentrales</taxon>
        <taxon>Prorocentraceae</taxon>
        <taxon>Prorocentrum</taxon>
    </lineage>
</organism>
<proteinExistence type="predicted"/>
<comment type="caution">
    <text evidence="2">The sequence shown here is derived from an EMBL/GenBank/DDBJ whole genome shotgun (WGS) entry which is preliminary data.</text>
</comment>
<protein>
    <submittedName>
        <fullName evidence="2">Uncharacterized protein</fullName>
    </submittedName>
</protein>
<evidence type="ECO:0000256" key="1">
    <source>
        <dbReference type="SAM" id="MobiDB-lite"/>
    </source>
</evidence>
<sequence>VEFTNDPSTSTSNYTRHYTDNHSSKIVFSNMSAWGPVAKSFVQAQAREYDMIGFTETHMSGLKFGGANEQTLIRIAASLRQVKDPWISMGGWNAKPSDWEATKWLTKVGGQLVAPSNGEVTCNRGRGSLINNVIAKVGLADPLMLRIVPEVPWRTHVGMCIHVKYGKMGWWNRTMITAKGLPTLPRPTTRPDQESKRQKKLQEAKMKRLERLEEHLQETYEELNREPSASVSSVAFAISTEHWKQ</sequence>
<feature type="region of interest" description="Disordered" evidence="1">
    <location>
        <begin position="181"/>
        <end position="203"/>
    </location>
</feature>
<feature type="non-terminal residue" evidence="2">
    <location>
        <position position="1"/>
    </location>
</feature>
<name>A0ABN9QXS8_9DINO</name>
<evidence type="ECO:0000313" key="3">
    <source>
        <dbReference type="Proteomes" id="UP001189429"/>
    </source>
</evidence>
<accession>A0ABN9QXS8</accession>
<dbReference type="Proteomes" id="UP001189429">
    <property type="component" value="Unassembled WGS sequence"/>
</dbReference>
<feature type="compositionally biased region" description="Basic and acidic residues" evidence="1">
    <location>
        <begin position="189"/>
        <end position="203"/>
    </location>
</feature>
<reference evidence="2" key="1">
    <citation type="submission" date="2023-10" db="EMBL/GenBank/DDBJ databases">
        <authorList>
            <person name="Chen Y."/>
            <person name="Shah S."/>
            <person name="Dougan E. K."/>
            <person name="Thang M."/>
            <person name="Chan C."/>
        </authorList>
    </citation>
    <scope>NUCLEOTIDE SEQUENCE [LARGE SCALE GENOMIC DNA]</scope>
</reference>
<dbReference type="EMBL" id="CAUYUJ010004309">
    <property type="protein sequence ID" value="CAK0809046.1"/>
    <property type="molecule type" value="Genomic_DNA"/>
</dbReference>